<name>A0A835MTT5_9ROSI</name>
<keyword evidence="2 4" id="KW-0697">Rotamase</keyword>
<dbReference type="GO" id="GO:0005737">
    <property type="term" value="C:cytoplasm"/>
    <property type="evidence" value="ECO:0007669"/>
    <property type="project" value="TreeGrafter"/>
</dbReference>
<dbReference type="PROSITE" id="PS50072">
    <property type="entry name" value="CSA_PPIASE_2"/>
    <property type="match status" value="1"/>
</dbReference>
<dbReference type="PANTHER" id="PTHR11071">
    <property type="entry name" value="PEPTIDYL-PROLYL CIS-TRANS ISOMERASE"/>
    <property type="match status" value="1"/>
</dbReference>
<proteinExistence type="inferred from homology"/>
<dbReference type="EC" id="5.2.1.8" evidence="4"/>
<dbReference type="Proteomes" id="UP000657918">
    <property type="component" value="Unassembled WGS sequence"/>
</dbReference>
<sequence length="127" mass="14351">MSNLKVFFDILICKMKAGRIVMELYADATPETVEKFRALCIGKKGIGNAGKPLHYKGSTFHRIIPNFMCQNGDFTREKTSWLDEKHVVFGKVVNGYSVVQEMEKLRSNSGTTKEPVVVEYCGQIIEN</sequence>
<protein>
    <recommendedName>
        <fullName evidence="4">Peptidyl-prolyl cis-trans isomerase</fullName>
        <shortName evidence="4">PPIase</shortName>
        <ecNumber evidence="4">5.2.1.8</ecNumber>
    </recommendedName>
</protein>
<organism evidence="6 7">
    <name type="scientific">Salix dunnii</name>
    <dbReference type="NCBI Taxonomy" id="1413687"/>
    <lineage>
        <taxon>Eukaryota</taxon>
        <taxon>Viridiplantae</taxon>
        <taxon>Streptophyta</taxon>
        <taxon>Embryophyta</taxon>
        <taxon>Tracheophyta</taxon>
        <taxon>Spermatophyta</taxon>
        <taxon>Magnoliopsida</taxon>
        <taxon>eudicotyledons</taxon>
        <taxon>Gunneridae</taxon>
        <taxon>Pentapetalae</taxon>
        <taxon>rosids</taxon>
        <taxon>fabids</taxon>
        <taxon>Malpighiales</taxon>
        <taxon>Salicaceae</taxon>
        <taxon>Saliceae</taxon>
        <taxon>Salix</taxon>
    </lineage>
</organism>
<keyword evidence="7" id="KW-1185">Reference proteome</keyword>
<evidence type="ECO:0000313" key="7">
    <source>
        <dbReference type="Proteomes" id="UP000657918"/>
    </source>
</evidence>
<dbReference type="PIRSF" id="PIRSF001467">
    <property type="entry name" value="Peptidylpro_ismrse"/>
    <property type="match status" value="1"/>
</dbReference>
<dbReference type="SUPFAM" id="SSF50891">
    <property type="entry name" value="Cyclophilin-like"/>
    <property type="match status" value="1"/>
</dbReference>
<dbReference type="InterPro" id="IPR024936">
    <property type="entry name" value="Cyclophilin-type_PPIase"/>
</dbReference>
<dbReference type="PRINTS" id="PR00153">
    <property type="entry name" value="CSAPPISMRASE"/>
</dbReference>
<comment type="caution">
    <text evidence="6">The sequence shown here is derived from an EMBL/GenBank/DDBJ whole genome shotgun (WGS) entry which is preliminary data.</text>
</comment>
<feature type="domain" description="PPIase cyclophilin-type" evidence="5">
    <location>
        <begin position="7"/>
        <end position="123"/>
    </location>
</feature>
<dbReference type="OrthoDB" id="1700375at2759"/>
<evidence type="ECO:0000256" key="2">
    <source>
        <dbReference type="ARBA" id="ARBA00023110"/>
    </source>
</evidence>
<accession>A0A835MTT5</accession>
<dbReference type="EMBL" id="JADGMS010000014">
    <property type="protein sequence ID" value="KAF9669353.1"/>
    <property type="molecule type" value="Genomic_DNA"/>
</dbReference>
<comment type="catalytic activity">
    <reaction evidence="4">
        <text>[protein]-peptidylproline (omega=180) = [protein]-peptidylproline (omega=0)</text>
        <dbReference type="Rhea" id="RHEA:16237"/>
        <dbReference type="Rhea" id="RHEA-COMP:10747"/>
        <dbReference type="Rhea" id="RHEA-COMP:10748"/>
        <dbReference type="ChEBI" id="CHEBI:83833"/>
        <dbReference type="ChEBI" id="CHEBI:83834"/>
        <dbReference type="EC" id="5.2.1.8"/>
    </reaction>
</comment>
<evidence type="ECO:0000259" key="5">
    <source>
        <dbReference type="PROSITE" id="PS50072"/>
    </source>
</evidence>
<comment type="function">
    <text evidence="4">PPIases accelerate the folding of proteins. It catalyzes the cis-trans isomerization of proline imidic peptide bonds in oligopeptides.</text>
</comment>
<evidence type="ECO:0000313" key="6">
    <source>
        <dbReference type="EMBL" id="KAF9669353.1"/>
    </source>
</evidence>
<gene>
    <name evidence="6" type="ORF">SADUNF_Sadunf14G0098900</name>
</gene>
<evidence type="ECO:0000256" key="1">
    <source>
        <dbReference type="ARBA" id="ARBA00007365"/>
    </source>
</evidence>
<dbReference type="GO" id="GO:0016018">
    <property type="term" value="F:cyclosporin A binding"/>
    <property type="evidence" value="ECO:0007669"/>
    <property type="project" value="TreeGrafter"/>
</dbReference>
<dbReference type="PANTHER" id="PTHR11071:SF561">
    <property type="entry name" value="PEPTIDYL-PROLYL CIS-TRANS ISOMERASE D-RELATED"/>
    <property type="match status" value="1"/>
</dbReference>
<dbReference type="InterPro" id="IPR002130">
    <property type="entry name" value="Cyclophilin-type_PPIase_dom"/>
</dbReference>
<dbReference type="Pfam" id="PF00160">
    <property type="entry name" value="Pro_isomerase"/>
    <property type="match status" value="1"/>
</dbReference>
<dbReference type="GO" id="GO:0006457">
    <property type="term" value="P:protein folding"/>
    <property type="evidence" value="ECO:0007669"/>
    <property type="project" value="TreeGrafter"/>
</dbReference>
<dbReference type="GO" id="GO:0003755">
    <property type="term" value="F:peptidyl-prolyl cis-trans isomerase activity"/>
    <property type="evidence" value="ECO:0007669"/>
    <property type="project" value="UniProtKB-UniRule"/>
</dbReference>
<comment type="similarity">
    <text evidence="1 4">Belongs to the cyclophilin-type PPIase family.</text>
</comment>
<dbReference type="AlphaFoldDB" id="A0A835MTT5"/>
<dbReference type="InterPro" id="IPR029000">
    <property type="entry name" value="Cyclophilin-like_dom_sf"/>
</dbReference>
<dbReference type="Gene3D" id="2.40.100.10">
    <property type="entry name" value="Cyclophilin-like"/>
    <property type="match status" value="2"/>
</dbReference>
<reference evidence="6 7" key="1">
    <citation type="submission" date="2020-10" db="EMBL/GenBank/DDBJ databases">
        <title>Plant Genome Project.</title>
        <authorList>
            <person name="Zhang R.-G."/>
        </authorList>
    </citation>
    <scope>NUCLEOTIDE SEQUENCE [LARGE SCALE GENOMIC DNA]</scope>
    <source>
        <strain evidence="6">FAFU-HL-1</strain>
        <tissue evidence="6">Leaf</tissue>
    </source>
</reference>
<evidence type="ECO:0000256" key="3">
    <source>
        <dbReference type="ARBA" id="ARBA00023235"/>
    </source>
</evidence>
<keyword evidence="3 4" id="KW-0413">Isomerase</keyword>
<evidence type="ECO:0000256" key="4">
    <source>
        <dbReference type="RuleBase" id="RU363019"/>
    </source>
</evidence>